<evidence type="ECO:0000256" key="2">
    <source>
        <dbReference type="RuleBase" id="RU361156"/>
    </source>
</evidence>
<dbReference type="STRING" id="51031.W2SJG8"/>
<dbReference type="OrthoDB" id="443318at2759"/>
<keyword evidence="2" id="KW-0645">Protease</keyword>
<protein>
    <recommendedName>
        <fullName evidence="2">Carboxypeptidase</fullName>
        <ecNumber evidence="2">3.4.16.-</ecNumber>
    </recommendedName>
</protein>
<dbReference type="GO" id="GO:0006508">
    <property type="term" value="P:proteolysis"/>
    <property type="evidence" value="ECO:0007669"/>
    <property type="project" value="UniProtKB-KW"/>
</dbReference>
<dbReference type="PANTHER" id="PTHR11802">
    <property type="entry name" value="SERINE PROTEASE FAMILY S10 SERINE CARBOXYPEPTIDASE"/>
    <property type="match status" value="1"/>
</dbReference>
<dbReference type="PANTHER" id="PTHR11802:SF125">
    <property type="entry name" value="CARBOXYPEPTIDASE"/>
    <property type="match status" value="1"/>
</dbReference>
<keyword evidence="2 3" id="KW-0121">Carboxypeptidase</keyword>
<organism evidence="3 4">
    <name type="scientific">Necator americanus</name>
    <name type="common">Human hookworm</name>
    <dbReference type="NCBI Taxonomy" id="51031"/>
    <lineage>
        <taxon>Eukaryota</taxon>
        <taxon>Metazoa</taxon>
        <taxon>Ecdysozoa</taxon>
        <taxon>Nematoda</taxon>
        <taxon>Chromadorea</taxon>
        <taxon>Rhabditida</taxon>
        <taxon>Rhabditina</taxon>
        <taxon>Rhabditomorpha</taxon>
        <taxon>Strongyloidea</taxon>
        <taxon>Ancylostomatidae</taxon>
        <taxon>Bunostominae</taxon>
        <taxon>Necator</taxon>
    </lineage>
</organism>
<keyword evidence="2" id="KW-0378">Hydrolase</keyword>
<dbReference type="Gene3D" id="3.40.50.1820">
    <property type="entry name" value="alpha/beta hydrolase"/>
    <property type="match status" value="3"/>
</dbReference>
<dbReference type="PROSITE" id="PS00131">
    <property type="entry name" value="CARBOXYPEPT_SER_SER"/>
    <property type="match status" value="1"/>
</dbReference>
<dbReference type="InterPro" id="IPR018202">
    <property type="entry name" value="Ser_caboxypep_ser_AS"/>
</dbReference>
<gene>
    <name evidence="3" type="ORF">NECAME_15566</name>
</gene>
<feature type="non-terminal residue" evidence="3">
    <location>
        <position position="496"/>
    </location>
</feature>
<dbReference type="PRINTS" id="PR00724">
    <property type="entry name" value="CRBOXYPTASEC"/>
</dbReference>
<dbReference type="EMBL" id="KI669184">
    <property type="protein sequence ID" value="ETN68892.1"/>
    <property type="molecule type" value="Genomic_DNA"/>
</dbReference>
<dbReference type="InterPro" id="IPR029058">
    <property type="entry name" value="AB_hydrolase_fold"/>
</dbReference>
<dbReference type="AlphaFoldDB" id="W2SJG8"/>
<evidence type="ECO:0000313" key="4">
    <source>
        <dbReference type="Proteomes" id="UP000053676"/>
    </source>
</evidence>
<dbReference type="Pfam" id="PF00450">
    <property type="entry name" value="Peptidase_S10"/>
    <property type="match status" value="2"/>
</dbReference>
<dbReference type="Proteomes" id="UP000053676">
    <property type="component" value="Unassembled WGS sequence"/>
</dbReference>
<dbReference type="EC" id="3.4.16.-" evidence="2"/>
<reference evidence="4" key="1">
    <citation type="journal article" date="2014" name="Nat. Genet.">
        <title>Genome of the human hookworm Necator americanus.</title>
        <authorList>
            <person name="Tang Y.T."/>
            <person name="Gao X."/>
            <person name="Rosa B.A."/>
            <person name="Abubucker S."/>
            <person name="Hallsworth-Pepin K."/>
            <person name="Martin J."/>
            <person name="Tyagi R."/>
            <person name="Heizer E."/>
            <person name="Zhang X."/>
            <person name="Bhonagiri-Palsikar V."/>
            <person name="Minx P."/>
            <person name="Warren W.C."/>
            <person name="Wang Q."/>
            <person name="Zhan B."/>
            <person name="Hotez P.J."/>
            <person name="Sternberg P.W."/>
            <person name="Dougall A."/>
            <person name="Gaze S.T."/>
            <person name="Mulvenna J."/>
            <person name="Sotillo J."/>
            <person name="Ranganathan S."/>
            <person name="Rabelo E.M."/>
            <person name="Wilson R.K."/>
            <person name="Felgner P.L."/>
            <person name="Bethony J."/>
            <person name="Hawdon J.M."/>
            <person name="Gasser R.B."/>
            <person name="Loukas A."/>
            <person name="Mitreva M."/>
        </authorList>
    </citation>
    <scope>NUCLEOTIDE SEQUENCE [LARGE SCALE GENOMIC DNA]</scope>
</reference>
<evidence type="ECO:0000313" key="3">
    <source>
        <dbReference type="EMBL" id="ETN68892.1"/>
    </source>
</evidence>
<dbReference type="GO" id="GO:0004185">
    <property type="term" value="F:serine-type carboxypeptidase activity"/>
    <property type="evidence" value="ECO:0007669"/>
    <property type="project" value="UniProtKB-UniRule"/>
</dbReference>
<dbReference type="SUPFAM" id="SSF53474">
    <property type="entry name" value="alpha/beta-Hydrolases"/>
    <property type="match status" value="2"/>
</dbReference>
<sequence length="496" mass="55691">MADSVSSALESALTNFFTVFPERIGNRFYLAGEGYASVYVTNVAWKILQKLAVSQLQINVQGLLIGNGLVSAQTEYNTLLPIAYTHAFAGKEVNQLNLYQDCYRQYIRLQTNKELLGLSNNYDSSDPWDGYPCRADDSTRSYLEYGPVGHALHANVPFQTCAHEGYEPLSTDLTVSLSNVFNHKLYSSRNMSILFYNGDLDTQNNFLSAQNFLRNFAANQGLSGAGHSAALTRPAQTLQVVRNFVRGLGYDNCLSAVNLGAAPLVAFYAPQLNPNTTRKDADRIINLPGLTYDINFYQYSGYLRGSDTHRLHYWLVESQNYPVTAPLLLWLNGGPGSSSVWGMLTENGPFRPNRDGKTLYENVYSWNKFANVLYLEAPHNVGYSYSTQPNDNAYTDDQLTAVFSIFLFSPINPVVSHANMRRVDSGDVIPHEDYGTKKTADENFNALKDFFNIYPHYANREFFVTGESYAGVYIPTLARRILQGIFKQELQINFKV</sequence>
<name>W2SJG8_NECAM</name>
<proteinExistence type="inferred from homology"/>
<comment type="similarity">
    <text evidence="1 2">Belongs to the peptidase S10 family.</text>
</comment>
<dbReference type="OMA" id="GYPCRAD"/>
<dbReference type="InterPro" id="IPR001563">
    <property type="entry name" value="Peptidase_S10"/>
</dbReference>
<evidence type="ECO:0000256" key="1">
    <source>
        <dbReference type="ARBA" id="ARBA00009431"/>
    </source>
</evidence>
<accession>W2SJG8</accession>
<keyword evidence="4" id="KW-1185">Reference proteome</keyword>
<dbReference type="KEGG" id="nai:NECAME_15566"/>